<protein>
    <submittedName>
        <fullName evidence="1">Uncharacterized protein</fullName>
    </submittedName>
</protein>
<dbReference type="EMBL" id="JEMT01017098">
    <property type="protein sequence ID" value="EXX68842.1"/>
    <property type="molecule type" value="Genomic_DNA"/>
</dbReference>
<organism evidence="1 3">
    <name type="scientific">Rhizophagus irregularis (strain DAOM 197198w)</name>
    <name type="common">Glomus intraradices</name>
    <dbReference type="NCBI Taxonomy" id="1432141"/>
    <lineage>
        <taxon>Eukaryota</taxon>
        <taxon>Fungi</taxon>
        <taxon>Fungi incertae sedis</taxon>
        <taxon>Mucoromycota</taxon>
        <taxon>Glomeromycotina</taxon>
        <taxon>Glomeromycetes</taxon>
        <taxon>Glomerales</taxon>
        <taxon>Glomeraceae</taxon>
        <taxon>Rhizophagus</taxon>
    </lineage>
</organism>
<dbReference type="Proteomes" id="UP000022910">
    <property type="component" value="Unassembled WGS sequence"/>
</dbReference>
<evidence type="ECO:0000313" key="3">
    <source>
        <dbReference type="Proteomes" id="UP000022910"/>
    </source>
</evidence>
<gene>
    <name evidence="1" type="ORF">RirG_101420</name>
    <name evidence="2" type="ORF">RirG_101450</name>
</gene>
<evidence type="ECO:0000313" key="1">
    <source>
        <dbReference type="EMBL" id="EXX68839.1"/>
    </source>
</evidence>
<evidence type="ECO:0000313" key="2">
    <source>
        <dbReference type="EMBL" id="EXX68842.1"/>
    </source>
</evidence>
<reference evidence="1 3" key="1">
    <citation type="submission" date="2014-02" db="EMBL/GenBank/DDBJ databases">
        <title>Single nucleus genome sequencing reveals high similarity among nuclei of an endomycorrhizal fungus.</title>
        <authorList>
            <person name="Lin K."/>
            <person name="Geurts R."/>
            <person name="Zhang Z."/>
            <person name="Limpens E."/>
            <person name="Saunders D.G."/>
            <person name="Mu D."/>
            <person name="Pang E."/>
            <person name="Cao H."/>
            <person name="Cha H."/>
            <person name="Lin T."/>
            <person name="Zhou Q."/>
            <person name="Shang Y."/>
            <person name="Li Y."/>
            <person name="Ivanov S."/>
            <person name="Sharma T."/>
            <person name="Velzen R.V."/>
            <person name="Ruijter N.D."/>
            <person name="Aanen D.K."/>
            <person name="Win J."/>
            <person name="Kamoun S."/>
            <person name="Bisseling T."/>
            <person name="Huang S."/>
        </authorList>
    </citation>
    <scope>NUCLEOTIDE SEQUENCE [LARGE SCALE GENOMIC DNA]</scope>
    <source>
        <strain evidence="1">DAOM 197198w</strain>
        <strain evidence="3">DAOM197198w</strain>
    </source>
</reference>
<dbReference type="EMBL" id="JEMT01017098">
    <property type="protein sequence ID" value="EXX68839.1"/>
    <property type="molecule type" value="Genomic_DNA"/>
</dbReference>
<keyword evidence="3" id="KW-1185">Reference proteome</keyword>
<sequence length="155" mass="17850">MNDCHSLAETTEEISQLLHDKRTGLYQTVTDVALQFEYTVDGGIRFYKSDYFHLWLETERLRNLSKNKFMFRFVDQVASTGASIALLPEHDPSVSRDYCATYKSIKNELELVHCEAVAKSPNISENSALSLVERLNNEEDVYCSRKEFTEKVQPT</sequence>
<dbReference type="AlphaFoldDB" id="A0A015KMT1"/>
<comment type="caution">
    <text evidence="1">The sequence shown here is derived from an EMBL/GenBank/DDBJ whole genome shotgun (WGS) entry which is preliminary data.</text>
</comment>
<accession>A0A015KMT1</accession>
<proteinExistence type="predicted"/>
<name>A0A015KMT1_RHIIW</name>
<dbReference type="HOGENOM" id="CLU_1696456_0_0_1"/>